<reference evidence="1 2" key="1">
    <citation type="submission" date="2019-08" db="EMBL/GenBank/DDBJ databases">
        <title>The genome of the soybean aphid Biotype 1, its phylome, world population structure and adaptation to the North American continent.</title>
        <authorList>
            <person name="Giordano R."/>
            <person name="Donthu R.K."/>
            <person name="Hernandez A.G."/>
            <person name="Wright C.L."/>
            <person name="Zimin A.V."/>
        </authorList>
    </citation>
    <scope>NUCLEOTIDE SEQUENCE [LARGE SCALE GENOMIC DNA]</scope>
    <source>
        <tissue evidence="1">Whole aphids</tissue>
    </source>
</reference>
<name>A0A6G0TIV0_APHGL</name>
<proteinExistence type="predicted"/>
<evidence type="ECO:0008006" key="3">
    <source>
        <dbReference type="Google" id="ProtNLM"/>
    </source>
</evidence>
<gene>
    <name evidence="1" type="ORF">AGLY_009069</name>
</gene>
<protein>
    <recommendedName>
        <fullName evidence="3">DDE Tnp4 domain-containing protein</fullName>
    </recommendedName>
</protein>
<evidence type="ECO:0000313" key="1">
    <source>
        <dbReference type="EMBL" id="KAE9533431.1"/>
    </source>
</evidence>
<dbReference type="EMBL" id="VYZN01000034">
    <property type="protein sequence ID" value="KAE9533431.1"/>
    <property type="molecule type" value="Genomic_DNA"/>
</dbReference>
<dbReference type="AlphaFoldDB" id="A0A6G0TIV0"/>
<dbReference type="OrthoDB" id="2430314at2759"/>
<organism evidence="1 2">
    <name type="scientific">Aphis glycines</name>
    <name type="common">Soybean aphid</name>
    <dbReference type="NCBI Taxonomy" id="307491"/>
    <lineage>
        <taxon>Eukaryota</taxon>
        <taxon>Metazoa</taxon>
        <taxon>Ecdysozoa</taxon>
        <taxon>Arthropoda</taxon>
        <taxon>Hexapoda</taxon>
        <taxon>Insecta</taxon>
        <taxon>Pterygota</taxon>
        <taxon>Neoptera</taxon>
        <taxon>Paraneoptera</taxon>
        <taxon>Hemiptera</taxon>
        <taxon>Sternorrhyncha</taxon>
        <taxon>Aphidomorpha</taxon>
        <taxon>Aphidoidea</taxon>
        <taxon>Aphididae</taxon>
        <taxon>Aphidini</taxon>
        <taxon>Aphis</taxon>
        <taxon>Aphis</taxon>
    </lineage>
</organism>
<comment type="caution">
    <text evidence="1">The sequence shown here is derived from an EMBL/GenBank/DDBJ whole genome shotgun (WGS) entry which is preliminary data.</text>
</comment>
<accession>A0A6G0TIV0</accession>
<dbReference type="Proteomes" id="UP000475862">
    <property type="component" value="Unassembled WGS sequence"/>
</dbReference>
<keyword evidence="2" id="KW-1185">Reference proteome</keyword>
<evidence type="ECO:0000313" key="2">
    <source>
        <dbReference type="Proteomes" id="UP000475862"/>
    </source>
</evidence>
<sequence>MDIGNVQDVRRNLRNVYFIRQRKIYKILNFEKNIDFRNRMLKNRKRNSLQSRKTNFAELTILLTTLRYFVIEDKYLIIDYIYSSDDNEDLHGDSQPTVSRCLSLVCRALASIKNDYINDNKFPLTNEELATKKTDFRRKFNMPSIIGAIDCTHIQIKQVAGDYAQFKPYNMYCIKILKFMKYQVEVLLKLYLILINNNNFVIYCIFACNYSSERKCTRFKDLERKSYQGTI</sequence>